<dbReference type="WBParaSite" id="PS1159_v2.g13092.t1">
    <property type="protein sequence ID" value="PS1159_v2.g13092.t1"/>
    <property type="gene ID" value="PS1159_v2.g13092"/>
</dbReference>
<sequence>MLFVIDWVTFYRNLDNILKDNFEKTKDLLHWKPKGIVTRAVLHDVANRLFDRSVYNDFIDAGTYGSVSRCSISHCQKKFIMKTIKNFLNTVDIKAELKVLELSTKYPLLPKLMYAGLNANSCFCFVMECLSGGTLLDHIRDPKLTPAAIRVIALYVAKGVEFLHKNHLTHGDLKAENIGLTDIGIAKIFDFGKSRDISKPRILPKGTYDAPEVLKGVEAGGAADWFSYGCCFGYIIQKVPPFYDADDAKFHSKILNEEPVIRIEDPMTRKFITDLLKKDPSKRLTSVLQEEYLKVDSSKPLFIPRNNFLEKKICNNNHSPKEIQMKEHCVDLIISDGLIRFPTRKNIDWMNDKH</sequence>
<evidence type="ECO:0000313" key="1">
    <source>
        <dbReference type="Proteomes" id="UP000887580"/>
    </source>
</evidence>
<accession>A0AC35F277</accession>
<proteinExistence type="predicted"/>
<reference evidence="2" key="1">
    <citation type="submission" date="2022-11" db="UniProtKB">
        <authorList>
            <consortium name="WormBaseParasite"/>
        </authorList>
    </citation>
    <scope>IDENTIFICATION</scope>
</reference>
<dbReference type="Proteomes" id="UP000887580">
    <property type="component" value="Unplaced"/>
</dbReference>
<name>A0AC35F277_9BILA</name>
<evidence type="ECO:0000313" key="2">
    <source>
        <dbReference type="WBParaSite" id="PS1159_v2.g13092.t1"/>
    </source>
</evidence>
<protein>
    <submittedName>
        <fullName evidence="2">Protein kinase domain-containing protein</fullName>
    </submittedName>
</protein>
<organism evidence="1 2">
    <name type="scientific">Panagrolaimus sp. PS1159</name>
    <dbReference type="NCBI Taxonomy" id="55785"/>
    <lineage>
        <taxon>Eukaryota</taxon>
        <taxon>Metazoa</taxon>
        <taxon>Ecdysozoa</taxon>
        <taxon>Nematoda</taxon>
        <taxon>Chromadorea</taxon>
        <taxon>Rhabditida</taxon>
        <taxon>Tylenchina</taxon>
        <taxon>Panagrolaimomorpha</taxon>
        <taxon>Panagrolaimoidea</taxon>
        <taxon>Panagrolaimidae</taxon>
        <taxon>Panagrolaimus</taxon>
    </lineage>
</organism>